<feature type="compositionally biased region" description="Low complexity" evidence="2">
    <location>
        <begin position="182"/>
        <end position="200"/>
    </location>
</feature>
<feature type="domain" description="DUF4048" evidence="3">
    <location>
        <begin position="536"/>
        <end position="671"/>
    </location>
</feature>
<proteinExistence type="predicted"/>
<dbReference type="Proteomes" id="UP000748025">
    <property type="component" value="Unassembled WGS sequence"/>
</dbReference>
<feature type="region of interest" description="Disordered" evidence="2">
    <location>
        <begin position="551"/>
        <end position="599"/>
    </location>
</feature>
<dbReference type="AlphaFoldDB" id="A0A9P7NC80"/>
<keyword evidence="5" id="KW-1185">Reference proteome</keyword>
<sequence>MKQWLNCRVSPGAFLPMNATPADTPVHLTNCPRHRPGSRACQTKPNKDARPETHKILVSDETSVDEARNTAPDCRPAGEARSGTGSSSSSWDQVQHRPRFLMTAIQLSTCALARCHAFFDQHRHRSHGQLANALSPRVAAAGASVRRRRRPHQHRHFGAASASSASSASSAPSAPFPPSAPSAPAAPSLSSPSSPSSPSPLLTRPSKAQDQHQRRPLYQYHGVRRSPSRIAKRRVPMSSLQEFRRRSSVADRTTVESSVFATTTTFVPPDRPWPPPPLRTAPESSNSNHNHNHNHKCDITTTTTTTLTATTTLPEAQTSTRPFSSHCDFRRMPPPPLPAEHDAASTRSSSSSARHAHSSSTSRIPNRLSLTLPIAPPTSDPSRPVPSSSSFASIPTPSSLPATPQDHHSAAPSLSNVNEFIIAIAAKERKVMEMKEELAREETELALLKKQFSSSDVLLKRGAVNQQELGGGGGGGGSSSGSGSSRIAAPPIAAEPDVPLPRPSVDVDRRTSTVALSHLNQGTPTPGRRRVMRGGHTRTLSLLSPAKSNLEFSGLDDQTTGDNARPSTTTTDRRLSQVSNPALPKRATWQPRSQQSSPVVPQIVEDLKIGLRAFVEDIRQITIGDEPVSGQYHQPMQRSSPHAGHYRSESLGQGASTDPGRSRSVQHQNASPASETPPMTSPPTPLSKRKDGAAIEKPKPAKSKHFSWTPLGFDSMDDTDWANWESPAPVKSTRWSGSTINSGIMDDTLGVSENAEEPAASTIKLEELFPTMVNRLSPSNIKRTANNLLDEWEKSLMGAPEAAVANKENTAV</sequence>
<feature type="compositionally biased region" description="Basic and acidic residues" evidence="2">
    <location>
        <begin position="688"/>
        <end position="699"/>
    </location>
</feature>
<feature type="compositionally biased region" description="Basic residues" evidence="2">
    <location>
        <begin position="145"/>
        <end position="157"/>
    </location>
</feature>
<accession>A0A9P7NC80</accession>
<feature type="compositionally biased region" description="Polar residues" evidence="2">
    <location>
        <begin position="255"/>
        <end position="266"/>
    </location>
</feature>
<dbReference type="EMBL" id="SRPW01001081">
    <property type="protein sequence ID" value="KAG6007661.1"/>
    <property type="molecule type" value="Genomic_DNA"/>
</dbReference>
<feature type="compositionally biased region" description="Polar residues" evidence="2">
    <location>
        <begin position="590"/>
        <end position="599"/>
    </location>
</feature>
<feature type="region of interest" description="Disordered" evidence="2">
    <location>
        <begin position="626"/>
        <end position="706"/>
    </location>
</feature>
<feature type="compositionally biased region" description="Basic residues" evidence="2">
    <location>
        <begin position="222"/>
        <end position="235"/>
    </location>
</feature>
<comment type="caution">
    <text evidence="4">The sequence shown here is derived from an EMBL/GenBank/DDBJ whole genome shotgun (WGS) entry which is preliminary data.</text>
</comment>
<feature type="compositionally biased region" description="Polar residues" evidence="2">
    <location>
        <begin position="631"/>
        <end position="640"/>
    </location>
</feature>
<feature type="coiled-coil region" evidence="1">
    <location>
        <begin position="417"/>
        <end position="451"/>
    </location>
</feature>
<dbReference type="InterPro" id="IPR025122">
    <property type="entry name" value="DUF4048"/>
</dbReference>
<feature type="compositionally biased region" description="Low complexity" evidence="2">
    <location>
        <begin position="135"/>
        <end position="144"/>
    </location>
</feature>
<feature type="compositionally biased region" description="Polar residues" evidence="2">
    <location>
        <begin position="512"/>
        <end position="524"/>
    </location>
</feature>
<evidence type="ECO:0000259" key="3">
    <source>
        <dbReference type="Pfam" id="PF13257"/>
    </source>
</evidence>
<name>A0A9P7NC80_9HYPO</name>
<feature type="compositionally biased region" description="Low complexity" evidence="2">
    <location>
        <begin position="345"/>
        <end position="362"/>
    </location>
</feature>
<gene>
    <name evidence="4" type="ORF">E4U43_000281</name>
</gene>
<evidence type="ECO:0000256" key="2">
    <source>
        <dbReference type="SAM" id="MobiDB-lite"/>
    </source>
</evidence>
<evidence type="ECO:0000256" key="1">
    <source>
        <dbReference type="SAM" id="Coils"/>
    </source>
</evidence>
<feature type="compositionally biased region" description="Polar residues" evidence="2">
    <location>
        <begin position="314"/>
        <end position="323"/>
    </location>
</feature>
<feature type="region of interest" description="Disordered" evidence="2">
    <location>
        <begin position="31"/>
        <end position="92"/>
    </location>
</feature>
<feature type="compositionally biased region" description="Low complexity" evidence="2">
    <location>
        <begin position="159"/>
        <end position="173"/>
    </location>
</feature>
<feature type="compositionally biased region" description="Low complexity" evidence="2">
    <location>
        <begin position="300"/>
        <end position="313"/>
    </location>
</feature>
<keyword evidence="1" id="KW-0175">Coiled coil</keyword>
<organism evidence="4 5">
    <name type="scientific">Claviceps pusilla</name>
    <dbReference type="NCBI Taxonomy" id="123648"/>
    <lineage>
        <taxon>Eukaryota</taxon>
        <taxon>Fungi</taxon>
        <taxon>Dikarya</taxon>
        <taxon>Ascomycota</taxon>
        <taxon>Pezizomycotina</taxon>
        <taxon>Sordariomycetes</taxon>
        <taxon>Hypocreomycetidae</taxon>
        <taxon>Hypocreales</taxon>
        <taxon>Clavicipitaceae</taxon>
        <taxon>Claviceps</taxon>
    </lineage>
</organism>
<evidence type="ECO:0000313" key="4">
    <source>
        <dbReference type="EMBL" id="KAG6007661.1"/>
    </source>
</evidence>
<feature type="compositionally biased region" description="Low complexity" evidence="2">
    <location>
        <begin position="380"/>
        <end position="399"/>
    </location>
</feature>
<feature type="region of interest" description="Disordered" evidence="2">
    <location>
        <begin position="128"/>
        <end position="412"/>
    </location>
</feature>
<dbReference type="OrthoDB" id="4097086at2759"/>
<feature type="compositionally biased region" description="Pro residues" evidence="2">
    <location>
        <begin position="269"/>
        <end position="279"/>
    </location>
</feature>
<feature type="compositionally biased region" description="Gly residues" evidence="2">
    <location>
        <begin position="469"/>
        <end position="480"/>
    </location>
</feature>
<reference evidence="4" key="1">
    <citation type="journal article" date="2020" name="bioRxiv">
        <title>Whole genome comparisons of ergot fungi reveals the divergence and evolution of species within the genus Claviceps are the result of varying mechanisms driving genome evolution and host range expansion.</title>
        <authorList>
            <person name="Wyka S.A."/>
            <person name="Mondo S.J."/>
            <person name="Liu M."/>
            <person name="Dettman J."/>
            <person name="Nalam V."/>
            <person name="Broders K.D."/>
        </authorList>
    </citation>
    <scope>NUCLEOTIDE SEQUENCE</scope>
    <source>
        <strain evidence="4">CCC 602</strain>
    </source>
</reference>
<dbReference type="Pfam" id="PF13257">
    <property type="entry name" value="DUF4048"/>
    <property type="match status" value="1"/>
</dbReference>
<feature type="region of interest" description="Disordered" evidence="2">
    <location>
        <begin position="466"/>
        <end position="534"/>
    </location>
</feature>
<evidence type="ECO:0000313" key="5">
    <source>
        <dbReference type="Proteomes" id="UP000748025"/>
    </source>
</evidence>
<protein>
    <recommendedName>
        <fullName evidence="3">DUF4048 domain-containing protein</fullName>
    </recommendedName>
</protein>
<feature type="compositionally biased region" description="Polar residues" evidence="2">
    <location>
        <begin position="551"/>
        <end position="580"/>
    </location>
</feature>
<feature type="compositionally biased region" description="Basic and acidic residues" evidence="2">
    <location>
        <begin position="45"/>
        <end position="58"/>
    </location>
</feature>